<protein>
    <submittedName>
        <fullName evidence="2">Uncharacterized protein</fullName>
    </submittedName>
</protein>
<dbReference type="AlphaFoldDB" id="A0A9D4NPD3"/>
<dbReference type="Proteomes" id="UP000828390">
    <property type="component" value="Unassembled WGS sequence"/>
</dbReference>
<feature type="region of interest" description="Disordered" evidence="1">
    <location>
        <begin position="1"/>
        <end position="26"/>
    </location>
</feature>
<name>A0A9D4NPD3_DREPO</name>
<reference evidence="2" key="1">
    <citation type="journal article" date="2019" name="bioRxiv">
        <title>The Genome of the Zebra Mussel, Dreissena polymorpha: A Resource for Invasive Species Research.</title>
        <authorList>
            <person name="McCartney M.A."/>
            <person name="Auch B."/>
            <person name="Kono T."/>
            <person name="Mallez S."/>
            <person name="Zhang Y."/>
            <person name="Obille A."/>
            <person name="Becker A."/>
            <person name="Abrahante J.E."/>
            <person name="Garbe J."/>
            <person name="Badalamenti J.P."/>
            <person name="Herman A."/>
            <person name="Mangelson H."/>
            <person name="Liachko I."/>
            <person name="Sullivan S."/>
            <person name="Sone E.D."/>
            <person name="Koren S."/>
            <person name="Silverstein K.A.T."/>
            <person name="Beckman K.B."/>
            <person name="Gohl D.M."/>
        </authorList>
    </citation>
    <scope>NUCLEOTIDE SEQUENCE</scope>
    <source>
        <strain evidence="2">Duluth1</strain>
        <tissue evidence="2">Whole animal</tissue>
    </source>
</reference>
<gene>
    <name evidence="2" type="ORF">DPMN_021672</name>
</gene>
<evidence type="ECO:0000313" key="2">
    <source>
        <dbReference type="EMBL" id="KAH3897484.1"/>
    </source>
</evidence>
<reference evidence="2" key="2">
    <citation type="submission" date="2020-11" db="EMBL/GenBank/DDBJ databases">
        <authorList>
            <person name="McCartney M.A."/>
            <person name="Auch B."/>
            <person name="Kono T."/>
            <person name="Mallez S."/>
            <person name="Becker A."/>
            <person name="Gohl D.M."/>
            <person name="Silverstein K.A.T."/>
            <person name="Koren S."/>
            <person name="Bechman K.B."/>
            <person name="Herman A."/>
            <person name="Abrahante J.E."/>
            <person name="Garbe J."/>
        </authorList>
    </citation>
    <scope>NUCLEOTIDE SEQUENCE</scope>
    <source>
        <strain evidence="2">Duluth1</strain>
        <tissue evidence="2">Whole animal</tissue>
    </source>
</reference>
<evidence type="ECO:0000256" key="1">
    <source>
        <dbReference type="SAM" id="MobiDB-lite"/>
    </source>
</evidence>
<evidence type="ECO:0000313" key="3">
    <source>
        <dbReference type="Proteomes" id="UP000828390"/>
    </source>
</evidence>
<proteinExistence type="predicted"/>
<dbReference type="EMBL" id="JAIWYP010000001">
    <property type="protein sequence ID" value="KAH3897484.1"/>
    <property type="molecule type" value="Genomic_DNA"/>
</dbReference>
<comment type="caution">
    <text evidence="2">The sequence shown here is derived from an EMBL/GenBank/DDBJ whole genome shotgun (WGS) entry which is preliminary data.</text>
</comment>
<accession>A0A9D4NPD3</accession>
<sequence>MLKLAQTNQPTDQPTDQQTGQKQYVPHYYSGGHKNIENQSVLKWSINTKWFYKFRLERTGDPRQNLCRGLENVHPHRLSVSVVSAKPARVKNINNLNPQTSEPYIYVSAGNREHTQGNCQ</sequence>
<feature type="compositionally biased region" description="Low complexity" evidence="1">
    <location>
        <begin position="1"/>
        <end position="23"/>
    </location>
</feature>
<keyword evidence="3" id="KW-1185">Reference proteome</keyword>
<organism evidence="2 3">
    <name type="scientific">Dreissena polymorpha</name>
    <name type="common">Zebra mussel</name>
    <name type="synonym">Mytilus polymorpha</name>
    <dbReference type="NCBI Taxonomy" id="45954"/>
    <lineage>
        <taxon>Eukaryota</taxon>
        <taxon>Metazoa</taxon>
        <taxon>Spiralia</taxon>
        <taxon>Lophotrochozoa</taxon>
        <taxon>Mollusca</taxon>
        <taxon>Bivalvia</taxon>
        <taxon>Autobranchia</taxon>
        <taxon>Heteroconchia</taxon>
        <taxon>Euheterodonta</taxon>
        <taxon>Imparidentia</taxon>
        <taxon>Neoheterodontei</taxon>
        <taxon>Myida</taxon>
        <taxon>Dreissenoidea</taxon>
        <taxon>Dreissenidae</taxon>
        <taxon>Dreissena</taxon>
    </lineage>
</organism>